<evidence type="ECO:0000313" key="2">
    <source>
        <dbReference type="EMBL" id="KAK5536703.1"/>
    </source>
</evidence>
<proteinExistence type="predicted"/>
<evidence type="ECO:0000256" key="1">
    <source>
        <dbReference type="SAM" id="MobiDB-lite"/>
    </source>
</evidence>
<dbReference type="EMBL" id="JAXLQG010000008">
    <property type="protein sequence ID" value="KAK5536703.1"/>
    <property type="molecule type" value="Genomic_DNA"/>
</dbReference>
<feature type="region of interest" description="Disordered" evidence="1">
    <location>
        <begin position="114"/>
        <end position="268"/>
    </location>
</feature>
<feature type="compositionally biased region" description="Basic and acidic residues" evidence="1">
    <location>
        <begin position="188"/>
        <end position="201"/>
    </location>
</feature>
<sequence>MAYLVATAMPTTEKVKVNLNLNLNLNKLNLNRRTHSKVQGTDLATLTSISSGIFGQDKDRDVAGVHVAAREEEGEAPARRVAVHVAPATARKGDARSGVTMAAVTARHFGIGARGAYGDGDVGDGGPGRGRRARARGPVRDIWQRAFAPRGRDGRRRRRGRAGRAGRARGESCCSTCGPSDSDEDSDIDRREYGVRPDHLGGRRRGARQVQPRQGAGDADADGEGRVAEGGDLEGVQAGVGPAGDWADGRRRGPAEPGRRNRGGFDMGMGMGMMRRGFPGFDMEVALGVHVRMHMQRG</sequence>
<gene>
    <name evidence="2" type="ORF">LTR25_005377</name>
</gene>
<dbReference type="Proteomes" id="UP001345827">
    <property type="component" value="Unassembled WGS sequence"/>
</dbReference>
<feature type="compositionally biased region" description="Basic and acidic residues" evidence="1">
    <location>
        <begin position="247"/>
        <end position="259"/>
    </location>
</feature>
<comment type="caution">
    <text evidence="2">The sequence shown here is derived from an EMBL/GenBank/DDBJ whole genome shotgun (WGS) entry which is preliminary data.</text>
</comment>
<feature type="compositionally biased region" description="Basic residues" evidence="1">
    <location>
        <begin position="153"/>
        <end position="167"/>
    </location>
</feature>
<dbReference type="AlphaFoldDB" id="A0AAV9Q992"/>
<feature type="compositionally biased region" description="Gly residues" evidence="1">
    <location>
        <begin position="114"/>
        <end position="128"/>
    </location>
</feature>
<accession>A0AAV9Q992</accession>
<evidence type="ECO:0000313" key="3">
    <source>
        <dbReference type="Proteomes" id="UP001345827"/>
    </source>
</evidence>
<organism evidence="2 3">
    <name type="scientific">Vermiconidia calcicola</name>
    <dbReference type="NCBI Taxonomy" id="1690605"/>
    <lineage>
        <taxon>Eukaryota</taxon>
        <taxon>Fungi</taxon>
        <taxon>Dikarya</taxon>
        <taxon>Ascomycota</taxon>
        <taxon>Pezizomycotina</taxon>
        <taxon>Dothideomycetes</taxon>
        <taxon>Dothideomycetidae</taxon>
        <taxon>Mycosphaerellales</taxon>
        <taxon>Extremaceae</taxon>
        <taxon>Vermiconidia</taxon>
    </lineage>
</organism>
<name>A0AAV9Q992_9PEZI</name>
<keyword evidence="3" id="KW-1185">Reference proteome</keyword>
<reference evidence="2 3" key="1">
    <citation type="submission" date="2023-06" db="EMBL/GenBank/DDBJ databases">
        <title>Black Yeasts Isolated from many extreme environments.</title>
        <authorList>
            <person name="Coleine C."/>
            <person name="Stajich J.E."/>
            <person name="Selbmann L."/>
        </authorList>
    </citation>
    <scope>NUCLEOTIDE SEQUENCE [LARGE SCALE GENOMIC DNA]</scope>
    <source>
        <strain evidence="2 3">CCFEE 5887</strain>
    </source>
</reference>
<protein>
    <submittedName>
        <fullName evidence="2">Uncharacterized protein</fullName>
    </submittedName>
</protein>